<proteinExistence type="predicted"/>
<evidence type="ECO:0000313" key="1">
    <source>
        <dbReference type="EMBL" id="HEC74802.1"/>
    </source>
</evidence>
<name>A0A7C1VRC3_9GAMM</name>
<protein>
    <recommendedName>
        <fullName evidence="2">HNH endonuclease</fullName>
    </recommendedName>
</protein>
<dbReference type="EMBL" id="DRHY01000233">
    <property type="protein sequence ID" value="HEC74802.1"/>
    <property type="molecule type" value="Genomic_DNA"/>
</dbReference>
<gene>
    <name evidence="1" type="ORF">ENI26_10605</name>
</gene>
<comment type="caution">
    <text evidence="1">The sequence shown here is derived from an EMBL/GenBank/DDBJ whole genome shotgun (WGS) entry which is preliminary data.</text>
</comment>
<evidence type="ECO:0008006" key="2">
    <source>
        <dbReference type="Google" id="ProtNLM"/>
    </source>
</evidence>
<dbReference type="Proteomes" id="UP000886384">
    <property type="component" value="Unassembled WGS sequence"/>
</dbReference>
<reference evidence="1" key="1">
    <citation type="journal article" date="2020" name="mSystems">
        <title>Genome- and Community-Level Interaction Insights into Carbon Utilization and Element Cycling Functions of Hydrothermarchaeota in Hydrothermal Sediment.</title>
        <authorList>
            <person name="Zhou Z."/>
            <person name="Liu Y."/>
            <person name="Xu W."/>
            <person name="Pan J."/>
            <person name="Luo Z.H."/>
            <person name="Li M."/>
        </authorList>
    </citation>
    <scope>NUCLEOTIDE SEQUENCE [LARGE SCALE GENOMIC DNA]</scope>
    <source>
        <strain evidence="1">HyVt-380</strain>
    </source>
</reference>
<organism evidence="1">
    <name type="scientific">Methylophaga aminisulfidivorans</name>
    <dbReference type="NCBI Taxonomy" id="230105"/>
    <lineage>
        <taxon>Bacteria</taxon>
        <taxon>Pseudomonadati</taxon>
        <taxon>Pseudomonadota</taxon>
        <taxon>Gammaproteobacteria</taxon>
        <taxon>Thiotrichales</taxon>
        <taxon>Piscirickettsiaceae</taxon>
        <taxon>Methylophaga</taxon>
    </lineage>
</organism>
<dbReference type="AlphaFoldDB" id="A0A7C1VRC3"/>
<accession>A0A7C1VRC3</accession>
<sequence length="95" mass="11106">MKVEVIKGLGGKCVCCGESCKEFLTVDHINGDGAAHRERLKRSYAVYRDIRNQNFPRDKYRLLCSNCHNSISWYGYCPHVVETSRFENYMHLQMK</sequence>